<dbReference type="PROSITE" id="PS51384">
    <property type="entry name" value="FAD_FR"/>
    <property type="match status" value="1"/>
</dbReference>
<feature type="domain" description="FAD-binding FR-type" evidence="1">
    <location>
        <begin position="3"/>
        <end position="146"/>
    </location>
</feature>
<dbReference type="SUPFAM" id="SSF63380">
    <property type="entry name" value="Riboflavin synthase domain-like"/>
    <property type="match status" value="1"/>
</dbReference>
<accession>A0A7G5FDY6</accession>
<dbReference type="RefSeq" id="WP_182385634.1">
    <property type="nucleotide sequence ID" value="NZ_CP059833.1"/>
</dbReference>
<dbReference type="AlphaFoldDB" id="A0A7G5FDY6"/>
<evidence type="ECO:0000259" key="1">
    <source>
        <dbReference type="PROSITE" id="PS51384"/>
    </source>
</evidence>
<dbReference type="GO" id="GO:0016491">
    <property type="term" value="F:oxidoreductase activity"/>
    <property type="evidence" value="ECO:0007669"/>
    <property type="project" value="InterPro"/>
</dbReference>
<dbReference type="Pfam" id="PF08021">
    <property type="entry name" value="FAD_binding_9"/>
    <property type="match status" value="1"/>
</dbReference>
<evidence type="ECO:0000313" key="3">
    <source>
        <dbReference type="Proteomes" id="UP000515570"/>
    </source>
</evidence>
<gene>
    <name evidence="2" type="ORF">HW450_10860</name>
</gene>
<dbReference type="InterPro" id="IPR013113">
    <property type="entry name" value="SIP_FAD-bd"/>
</dbReference>
<name>A0A7G5FDY6_9CORY</name>
<dbReference type="Proteomes" id="UP000515570">
    <property type="component" value="Chromosome"/>
</dbReference>
<dbReference type="InterPro" id="IPR039374">
    <property type="entry name" value="SIP_fam"/>
</dbReference>
<dbReference type="PANTHER" id="PTHR30157:SF0">
    <property type="entry name" value="NADPH-DEPENDENT FERRIC-CHELATE REDUCTASE"/>
    <property type="match status" value="1"/>
</dbReference>
<dbReference type="EMBL" id="CP059833">
    <property type="protein sequence ID" value="QMV84827.1"/>
    <property type="molecule type" value="Genomic_DNA"/>
</dbReference>
<keyword evidence="3" id="KW-1185">Reference proteome</keyword>
<dbReference type="Pfam" id="PF04954">
    <property type="entry name" value="SIP"/>
    <property type="match status" value="1"/>
</dbReference>
<dbReference type="Gene3D" id="3.40.50.80">
    <property type="entry name" value="Nucleotide-binding domain of ferredoxin-NADP reductase (FNR) module"/>
    <property type="match status" value="1"/>
</dbReference>
<dbReference type="InterPro" id="IPR017938">
    <property type="entry name" value="Riboflavin_synthase-like_b-brl"/>
</dbReference>
<proteinExistence type="predicted"/>
<organism evidence="2 3">
    <name type="scientific">Corynebacterium hindlerae</name>
    <dbReference type="NCBI Taxonomy" id="699041"/>
    <lineage>
        <taxon>Bacteria</taxon>
        <taxon>Bacillati</taxon>
        <taxon>Actinomycetota</taxon>
        <taxon>Actinomycetes</taxon>
        <taxon>Mycobacteriales</taxon>
        <taxon>Corynebacteriaceae</taxon>
        <taxon>Corynebacterium</taxon>
    </lineage>
</organism>
<protein>
    <submittedName>
        <fullName evidence="2">Siderophore-interacting protein</fullName>
    </submittedName>
</protein>
<dbReference type="Gene3D" id="2.40.30.10">
    <property type="entry name" value="Translation factors"/>
    <property type="match status" value="1"/>
</dbReference>
<evidence type="ECO:0000313" key="2">
    <source>
        <dbReference type="EMBL" id="QMV84827.1"/>
    </source>
</evidence>
<reference evidence="2 3" key="1">
    <citation type="submission" date="2020-07" db="EMBL/GenBank/DDBJ databases">
        <title>non toxigenic Corynebacterium sp. nov from a clinical source.</title>
        <authorList>
            <person name="Bernier A.-M."/>
            <person name="Bernard K."/>
        </authorList>
    </citation>
    <scope>NUCLEOTIDE SEQUENCE [LARGE SCALE GENOMIC DNA]</scope>
    <source>
        <strain evidence="3">NML 93-0612</strain>
    </source>
</reference>
<dbReference type="InterPro" id="IPR039261">
    <property type="entry name" value="FNR_nucleotide-bd"/>
</dbReference>
<sequence length="315" mass="34958">MTFRPFRVRVARTQQISPHFQRITFHGVEHMGPKDTVRDLRIKLIIPHGGSLPELPEENWYATWKDLEPTTRGVMRTYSIRALRRAPAGRLAGTAHDELDVDFVLHPEAAGPASSWAHTAQVGEEIILIGPARDDDSGTGIEFTPDPHNHVVMLGDETALPAIAKTLEEWPVGKTGAVFIEIPCELDAQELIAPPGVSVQMLPRDCAAPGSLLYQHLERLVVEATAERPTLPETEDAEYDPELVIWETPRFSRAGQSLAAEASAPSTSPFVDTYFWIAGESSAVIQMRRLLVNNQVPRQQISFMGYWKRGIAMQG</sequence>
<dbReference type="InterPro" id="IPR007037">
    <property type="entry name" value="SIP_rossman_dom"/>
</dbReference>
<dbReference type="PANTHER" id="PTHR30157">
    <property type="entry name" value="FERRIC REDUCTASE, NADPH-DEPENDENT"/>
    <property type="match status" value="1"/>
</dbReference>
<dbReference type="InterPro" id="IPR017927">
    <property type="entry name" value="FAD-bd_FR_type"/>
</dbReference>
<dbReference type="CDD" id="cd06193">
    <property type="entry name" value="siderophore_interacting"/>
    <property type="match status" value="1"/>
</dbReference>